<sequence>MSTLNSAESSRKRQLSDSSEFESDLPLHTMPQRKRLCRNPSSILLGQPLPIINPNRNHDRLAKPKSLLDEQFELASTTTASRPASPSPFVVPSSYSKPGLVRSASASSLRSTTTTNYHDMSAMYNLRDTKISIDFSVPNPNSEPSVPLTCSSKNILFFPRGNRVHFKNMQANDDIVQLCKLQDKYGDIHLLECDRESSTNNDILAIATTKGTIQLWDVRAKKLTSSWSTKGVGAMQFNGPVLTVGGTTKGTIRFYDTRIANSTTSESSTTKMKSEVRKLTRHQSPITSLAWNKLGRLLATGDDSGAVYAWDQRQIQVPLDVGEFVSRRKKIQHAGCVTVVNWCPWQPKLLGTGDENGTLRLWDIDTSDSKSNALNPGKLELGSRITGLHFSPNYKEMITVHGSPPSSNPHPNQIQTPTPTLAPAPNVTRPSLSVHAHNTSNSIVAHSFPTLRHIHTLLAADTDKAIAGSVMNANFTKAVVAVPAEGRLKVFDVWGKMKRRDDDLEGLGIR</sequence>
<dbReference type="PANTHER" id="PTHR19918">
    <property type="entry name" value="CELL DIVISION CYCLE 20 CDC20 FIZZY -RELATED"/>
    <property type="match status" value="1"/>
</dbReference>
<dbReference type="GO" id="GO:1905786">
    <property type="term" value="P:positive regulation of anaphase-promoting complex-dependent catabolic process"/>
    <property type="evidence" value="ECO:0007669"/>
    <property type="project" value="TreeGrafter"/>
</dbReference>
<dbReference type="InterPro" id="IPR033010">
    <property type="entry name" value="Cdc20/Fizzy"/>
</dbReference>
<keyword evidence="5" id="KW-0131">Cell cycle</keyword>
<dbReference type="PROSITE" id="PS00678">
    <property type="entry name" value="WD_REPEATS_1"/>
    <property type="match status" value="1"/>
</dbReference>
<name>A0A6A4HGH5_9AGAR</name>
<dbReference type="Pfam" id="PF00400">
    <property type="entry name" value="WD40"/>
    <property type="match status" value="2"/>
</dbReference>
<dbReference type="Gene3D" id="2.130.10.10">
    <property type="entry name" value="YVTN repeat-like/Quinoprotein amine dehydrogenase"/>
    <property type="match status" value="1"/>
</dbReference>
<dbReference type="GO" id="GO:1990757">
    <property type="term" value="F:ubiquitin ligase activator activity"/>
    <property type="evidence" value="ECO:0007669"/>
    <property type="project" value="TreeGrafter"/>
</dbReference>
<keyword evidence="9" id="KW-1185">Reference proteome</keyword>
<gene>
    <name evidence="8" type="ORF">BT96DRAFT_884941</name>
</gene>
<organism evidence="8 9">
    <name type="scientific">Gymnopus androsaceus JB14</name>
    <dbReference type="NCBI Taxonomy" id="1447944"/>
    <lineage>
        <taxon>Eukaryota</taxon>
        <taxon>Fungi</taxon>
        <taxon>Dikarya</taxon>
        <taxon>Basidiomycota</taxon>
        <taxon>Agaricomycotina</taxon>
        <taxon>Agaricomycetes</taxon>
        <taxon>Agaricomycetidae</taxon>
        <taxon>Agaricales</taxon>
        <taxon>Marasmiineae</taxon>
        <taxon>Omphalotaceae</taxon>
        <taxon>Gymnopus</taxon>
    </lineage>
</organism>
<dbReference type="PANTHER" id="PTHR19918:SF8">
    <property type="entry name" value="FI02843P"/>
    <property type="match status" value="1"/>
</dbReference>
<reference evidence="8" key="1">
    <citation type="journal article" date="2019" name="Environ. Microbiol.">
        <title>Fungal ecological strategies reflected in gene transcription - a case study of two litter decomposers.</title>
        <authorList>
            <person name="Barbi F."/>
            <person name="Kohler A."/>
            <person name="Barry K."/>
            <person name="Baskaran P."/>
            <person name="Daum C."/>
            <person name="Fauchery L."/>
            <person name="Ihrmark K."/>
            <person name="Kuo A."/>
            <person name="LaButti K."/>
            <person name="Lipzen A."/>
            <person name="Morin E."/>
            <person name="Grigoriev I.V."/>
            <person name="Henrissat B."/>
            <person name="Lindahl B."/>
            <person name="Martin F."/>
        </authorList>
    </citation>
    <scope>NUCLEOTIDE SEQUENCE</scope>
    <source>
        <strain evidence="8">JB14</strain>
    </source>
</reference>
<dbReference type="InterPro" id="IPR036322">
    <property type="entry name" value="WD40_repeat_dom_sf"/>
</dbReference>
<dbReference type="EMBL" id="ML769517">
    <property type="protein sequence ID" value="KAE9396224.1"/>
    <property type="molecule type" value="Genomic_DNA"/>
</dbReference>
<dbReference type="Proteomes" id="UP000799118">
    <property type="component" value="Unassembled WGS sequence"/>
</dbReference>
<keyword evidence="2" id="KW-0132">Cell division</keyword>
<dbReference type="SUPFAM" id="SSF50978">
    <property type="entry name" value="WD40 repeat-like"/>
    <property type="match status" value="1"/>
</dbReference>
<protein>
    <submittedName>
        <fullName evidence="8">WD40 repeat-like protein</fullName>
    </submittedName>
</protein>
<evidence type="ECO:0000256" key="6">
    <source>
        <dbReference type="PROSITE-ProRule" id="PRU00221"/>
    </source>
</evidence>
<keyword evidence="3" id="KW-0677">Repeat</keyword>
<proteinExistence type="predicted"/>
<evidence type="ECO:0000256" key="5">
    <source>
        <dbReference type="ARBA" id="ARBA00023306"/>
    </source>
</evidence>
<evidence type="ECO:0000256" key="1">
    <source>
        <dbReference type="ARBA" id="ARBA00022574"/>
    </source>
</evidence>
<dbReference type="PROSITE" id="PS50082">
    <property type="entry name" value="WD_REPEATS_2"/>
    <property type="match status" value="2"/>
</dbReference>
<dbReference type="PROSITE" id="PS50294">
    <property type="entry name" value="WD_REPEATS_REGION"/>
    <property type="match status" value="1"/>
</dbReference>
<feature type="region of interest" description="Disordered" evidence="7">
    <location>
        <begin position="402"/>
        <end position="425"/>
    </location>
</feature>
<dbReference type="GO" id="GO:0005680">
    <property type="term" value="C:anaphase-promoting complex"/>
    <property type="evidence" value="ECO:0007669"/>
    <property type="project" value="TreeGrafter"/>
</dbReference>
<keyword evidence="4" id="KW-0498">Mitosis</keyword>
<dbReference type="InterPro" id="IPR015943">
    <property type="entry name" value="WD40/YVTN_repeat-like_dom_sf"/>
</dbReference>
<accession>A0A6A4HGH5</accession>
<dbReference type="AlphaFoldDB" id="A0A6A4HGH5"/>
<evidence type="ECO:0000256" key="4">
    <source>
        <dbReference type="ARBA" id="ARBA00022776"/>
    </source>
</evidence>
<feature type="region of interest" description="Disordered" evidence="7">
    <location>
        <begin position="1"/>
        <end position="34"/>
    </location>
</feature>
<evidence type="ECO:0000313" key="9">
    <source>
        <dbReference type="Proteomes" id="UP000799118"/>
    </source>
</evidence>
<dbReference type="InterPro" id="IPR019775">
    <property type="entry name" value="WD40_repeat_CS"/>
</dbReference>
<evidence type="ECO:0000256" key="7">
    <source>
        <dbReference type="SAM" id="MobiDB-lite"/>
    </source>
</evidence>
<evidence type="ECO:0000256" key="3">
    <source>
        <dbReference type="ARBA" id="ARBA00022737"/>
    </source>
</evidence>
<dbReference type="GO" id="GO:0031145">
    <property type="term" value="P:anaphase-promoting complex-dependent catabolic process"/>
    <property type="evidence" value="ECO:0007669"/>
    <property type="project" value="TreeGrafter"/>
</dbReference>
<feature type="compositionally biased region" description="Low complexity" evidence="7">
    <location>
        <begin position="403"/>
        <end position="412"/>
    </location>
</feature>
<dbReference type="GO" id="GO:0051301">
    <property type="term" value="P:cell division"/>
    <property type="evidence" value="ECO:0007669"/>
    <property type="project" value="UniProtKB-KW"/>
</dbReference>
<feature type="repeat" description="WD" evidence="6">
    <location>
        <begin position="279"/>
        <end position="311"/>
    </location>
</feature>
<keyword evidence="1 6" id="KW-0853">WD repeat</keyword>
<dbReference type="InterPro" id="IPR001680">
    <property type="entry name" value="WD40_rpt"/>
</dbReference>
<dbReference type="GO" id="GO:0010997">
    <property type="term" value="F:anaphase-promoting complex binding"/>
    <property type="evidence" value="ECO:0007669"/>
    <property type="project" value="InterPro"/>
</dbReference>
<feature type="repeat" description="WD" evidence="6">
    <location>
        <begin position="330"/>
        <end position="372"/>
    </location>
</feature>
<evidence type="ECO:0000256" key="2">
    <source>
        <dbReference type="ARBA" id="ARBA00022618"/>
    </source>
</evidence>
<evidence type="ECO:0000313" key="8">
    <source>
        <dbReference type="EMBL" id="KAE9396224.1"/>
    </source>
</evidence>
<dbReference type="SMART" id="SM00320">
    <property type="entry name" value="WD40"/>
    <property type="match status" value="4"/>
</dbReference>
<dbReference type="OrthoDB" id="10263272at2759"/>